<keyword evidence="10" id="KW-1185">Reference proteome</keyword>
<protein>
    <recommendedName>
        <fullName evidence="11">Pre-mRNA-splicing factor SPF27</fullName>
    </recommendedName>
</protein>
<evidence type="ECO:0000313" key="9">
    <source>
        <dbReference type="EMBL" id="KIN06535.1"/>
    </source>
</evidence>
<organism evidence="9 10">
    <name type="scientific">Oidiodendron maius (strain Zn)</name>
    <dbReference type="NCBI Taxonomy" id="913774"/>
    <lineage>
        <taxon>Eukaryota</taxon>
        <taxon>Fungi</taxon>
        <taxon>Dikarya</taxon>
        <taxon>Ascomycota</taxon>
        <taxon>Pezizomycotina</taxon>
        <taxon>Leotiomycetes</taxon>
        <taxon>Leotiomycetes incertae sedis</taxon>
        <taxon>Myxotrichaceae</taxon>
        <taxon>Oidiodendron</taxon>
    </lineage>
</organism>
<evidence type="ECO:0000256" key="4">
    <source>
        <dbReference type="ARBA" id="ARBA00022728"/>
    </source>
</evidence>
<evidence type="ECO:0000256" key="6">
    <source>
        <dbReference type="ARBA" id="ARBA00023242"/>
    </source>
</evidence>
<feature type="compositionally biased region" description="Low complexity" evidence="8">
    <location>
        <begin position="37"/>
        <end position="48"/>
    </location>
</feature>
<dbReference type="OrthoDB" id="205794at2759"/>
<dbReference type="EMBL" id="KN832871">
    <property type="protein sequence ID" value="KIN06535.1"/>
    <property type="molecule type" value="Genomic_DNA"/>
</dbReference>
<dbReference type="PANTHER" id="PTHR13296:SF0">
    <property type="entry name" value="PRE-MRNA-SPLICING FACTOR SPF27"/>
    <property type="match status" value="1"/>
</dbReference>
<dbReference type="GO" id="GO:0071013">
    <property type="term" value="C:catalytic step 2 spliceosome"/>
    <property type="evidence" value="ECO:0007669"/>
    <property type="project" value="TreeGrafter"/>
</dbReference>
<dbReference type="PANTHER" id="PTHR13296">
    <property type="entry name" value="BCAS2 PROTEIN"/>
    <property type="match status" value="1"/>
</dbReference>
<name>A0A0C3HU47_OIDMZ</name>
<dbReference type="AlphaFoldDB" id="A0A0C3HU47"/>
<feature type="coiled-coil region" evidence="7">
    <location>
        <begin position="130"/>
        <end position="164"/>
    </location>
</feature>
<dbReference type="GO" id="GO:0006397">
    <property type="term" value="P:mRNA processing"/>
    <property type="evidence" value="ECO:0007669"/>
    <property type="project" value="UniProtKB-KW"/>
</dbReference>
<keyword evidence="6" id="KW-0539">Nucleus</keyword>
<evidence type="ECO:0000256" key="7">
    <source>
        <dbReference type="SAM" id="Coils"/>
    </source>
</evidence>
<dbReference type="Proteomes" id="UP000054321">
    <property type="component" value="Unassembled WGS sequence"/>
</dbReference>
<keyword evidence="7" id="KW-0175">Coiled coil</keyword>
<keyword evidence="4" id="KW-0747">Spliceosome</keyword>
<keyword evidence="3" id="KW-0507">mRNA processing</keyword>
<sequence>MVLTTAVHDSLPYIDPEPTSAQRSAAQALIDTELQVPSSPDPSQDPSHPSLPPITPPSFSPAISLELERIGSSTSLTAIDLTRYESSTTSTTPTQEALQRAQIAHTYLTLRSRDLSLLERFGKNAWLISNSQTEDVLRSLEQELEETKREIDTLVVERRNAQQAVKGEIEGLGSAWRRGVGRTIETEAAAEGVRREVLRGRREGILG</sequence>
<reference evidence="10" key="2">
    <citation type="submission" date="2015-01" db="EMBL/GenBank/DDBJ databases">
        <title>Evolutionary Origins and Diversification of the Mycorrhizal Mutualists.</title>
        <authorList>
            <consortium name="DOE Joint Genome Institute"/>
            <consortium name="Mycorrhizal Genomics Consortium"/>
            <person name="Kohler A."/>
            <person name="Kuo A."/>
            <person name="Nagy L.G."/>
            <person name="Floudas D."/>
            <person name="Copeland A."/>
            <person name="Barry K.W."/>
            <person name="Cichocki N."/>
            <person name="Veneault-Fourrey C."/>
            <person name="LaButti K."/>
            <person name="Lindquist E.A."/>
            <person name="Lipzen A."/>
            <person name="Lundell T."/>
            <person name="Morin E."/>
            <person name="Murat C."/>
            <person name="Riley R."/>
            <person name="Ohm R."/>
            <person name="Sun H."/>
            <person name="Tunlid A."/>
            <person name="Henrissat B."/>
            <person name="Grigoriev I.V."/>
            <person name="Hibbett D.S."/>
            <person name="Martin F."/>
        </authorList>
    </citation>
    <scope>NUCLEOTIDE SEQUENCE [LARGE SCALE GENOMIC DNA]</scope>
    <source>
        <strain evidence="10">Zn</strain>
    </source>
</reference>
<proteinExistence type="inferred from homology"/>
<dbReference type="Pfam" id="PF05700">
    <property type="entry name" value="BCAS2"/>
    <property type="match status" value="1"/>
</dbReference>
<dbReference type="InParanoid" id="A0A0C3HU47"/>
<evidence type="ECO:0000256" key="3">
    <source>
        <dbReference type="ARBA" id="ARBA00022664"/>
    </source>
</evidence>
<evidence type="ECO:0000256" key="1">
    <source>
        <dbReference type="ARBA" id="ARBA00004123"/>
    </source>
</evidence>
<evidence type="ECO:0000256" key="8">
    <source>
        <dbReference type="SAM" id="MobiDB-lite"/>
    </source>
</evidence>
<dbReference type="GO" id="GO:0071011">
    <property type="term" value="C:precatalytic spliceosome"/>
    <property type="evidence" value="ECO:0007669"/>
    <property type="project" value="TreeGrafter"/>
</dbReference>
<comment type="subcellular location">
    <subcellularLocation>
        <location evidence="1">Nucleus</location>
    </subcellularLocation>
</comment>
<accession>A0A0C3HU47</accession>
<evidence type="ECO:0000256" key="5">
    <source>
        <dbReference type="ARBA" id="ARBA00023187"/>
    </source>
</evidence>
<gene>
    <name evidence="9" type="ORF">OIDMADRAFT_111823</name>
</gene>
<feature type="compositionally biased region" description="Pro residues" evidence="8">
    <location>
        <begin position="49"/>
        <end position="59"/>
    </location>
</feature>
<dbReference type="GO" id="GO:0000974">
    <property type="term" value="C:Prp19 complex"/>
    <property type="evidence" value="ECO:0007669"/>
    <property type="project" value="TreeGrafter"/>
</dbReference>
<reference evidence="9 10" key="1">
    <citation type="submission" date="2014-04" db="EMBL/GenBank/DDBJ databases">
        <authorList>
            <consortium name="DOE Joint Genome Institute"/>
            <person name="Kuo A."/>
            <person name="Martino E."/>
            <person name="Perotto S."/>
            <person name="Kohler A."/>
            <person name="Nagy L.G."/>
            <person name="Floudas D."/>
            <person name="Copeland A."/>
            <person name="Barry K.W."/>
            <person name="Cichocki N."/>
            <person name="Veneault-Fourrey C."/>
            <person name="LaButti K."/>
            <person name="Lindquist E.A."/>
            <person name="Lipzen A."/>
            <person name="Lundell T."/>
            <person name="Morin E."/>
            <person name="Murat C."/>
            <person name="Sun H."/>
            <person name="Tunlid A."/>
            <person name="Henrissat B."/>
            <person name="Grigoriev I.V."/>
            <person name="Hibbett D.S."/>
            <person name="Martin F."/>
            <person name="Nordberg H.P."/>
            <person name="Cantor M.N."/>
            <person name="Hua S.X."/>
        </authorList>
    </citation>
    <scope>NUCLEOTIDE SEQUENCE [LARGE SCALE GENOMIC DNA]</scope>
    <source>
        <strain evidence="9 10">Zn</strain>
    </source>
</reference>
<dbReference type="STRING" id="913774.A0A0C3HU47"/>
<feature type="region of interest" description="Disordered" evidence="8">
    <location>
        <begin position="1"/>
        <end position="59"/>
    </location>
</feature>
<evidence type="ECO:0008006" key="11">
    <source>
        <dbReference type="Google" id="ProtNLM"/>
    </source>
</evidence>
<dbReference type="InterPro" id="IPR008409">
    <property type="entry name" value="SPF27"/>
</dbReference>
<keyword evidence="5" id="KW-0508">mRNA splicing</keyword>
<dbReference type="GO" id="GO:0008380">
    <property type="term" value="P:RNA splicing"/>
    <property type="evidence" value="ECO:0007669"/>
    <property type="project" value="UniProtKB-KW"/>
</dbReference>
<dbReference type="HOGENOM" id="CLU_082523_4_0_1"/>
<evidence type="ECO:0000256" key="2">
    <source>
        <dbReference type="ARBA" id="ARBA00010788"/>
    </source>
</evidence>
<evidence type="ECO:0000313" key="10">
    <source>
        <dbReference type="Proteomes" id="UP000054321"/>
    </source>
</evidence>
<comment type="similarity">
    <text evidence="2">Belongs to the SPF27 family.</text>
</comment>